<dbReference type="CTD" id="20249216"/>
<organism evidence="1 2">
    <name type="scientific">Lottia gigantea</name>
    <name type="common">Giant owl limpet</name>
    <dbReference type="NCBI Taxonomy" id="225164"/>
    <lineage>
        <taxon>Eukaryota</taxon>
        <taxon>Metazoa</taxon>
        <taxon>Spiralia</taxon>
        <taxon>Lophotrochozoa</taxon>
        <taxon>Mollusca</taxon>
        <taxon>Gastropoda</taxon>
        <taxon>Patellogastropoda</taxon>
        <taxon>Lottioidea</taxon>
        <taxon>Lottiidae</taxon>
        <taxon>Lottia</taxon>
    </lineage>
</organism>
<accession>V3ZKZ4</accession>
<proteinExistence type="predicted"/>
<dbReference type="STRING" id="225164.V3ZKZ4"/>
<dbReference type="GeneID" id="20249216"/>
<dbReference type="AlphaFoldDB" id="V3ZKZ4"/>
<evidence type="ECO:0000313" key="2">
    <source>
        <dbReference type="Proteomes" id="UP000030746"/>
    </source>
</evidence>
<sequence length="584" mass="67045">MRKVKREERDEEDSIIMEQIHEYLLKNGWVRGVVTHGEMGAASTNNIDKWLADFESRKLKPVSGFDEIKDGKVKYLEEILTMMPIKKRVPQLDKVMVDGTNVRENLLKHGWFVVSAERLDIFGASVHPSNQSQRREEGKLDFGMNANCNESHQLDNMQEPKGDVEKLLDLMASQKKPKKSGKCRGSVEMVKFQENLLKLGWLGKDATASDGNSVADTLLEDTDKITKLDRWFKDFEDKRNQTIQTMKYAVPTAVNKDVEKLLDMFSSKKSSFQANPNQEPMDKLKLRENLLANGWYAAPNIKLPGLAAKGDKRESEAKSMENVQISAVQQRIGQLNQLNEQQEELKNKSYIEHVLNMVGGNKPREEVAYQKGKVDKEQLKKSLLAKNWYTMGMKTINSVDPPAEKPNLLEDFSRTSEEIKCIINIPRQADINYSDNEIDKTFNDVATKSHEKSSKKTKPHKAAINSLHQQGWPVNEQNRHQITVVRVSESTYKNDDSIGYKPVTIKRDTSRDSIRQDRFYNPRQSRRDIFEAQKKSKMASSQSTSLEIEAAVTGVSHNKTLFARFIRRSRKLMRRFFKCGRKEE</sequence>
<protein>
    <submittedName>
        <fullName evidence="1">Uncharacterized protein</fullName>
    </submittedName>
</protein>
<name>V3ZKZ4_LOTGI</name>
<dbReference type="KEGG" id="lgi:LOTGIDRAFT_233302"/>
<evidence type="ECO:0000313" key="1">
    <source>
        <dbReference type="EMBL" id="ESO92033.1"/>
    </source>
</evidence>
<dbReference type="HOGENOM" id="CLU_467171_0_0_1"/>
<keyword evidence="2" id="KW-1185">Reference proteome</keyword>
<dbReference type="RefSeq" id="XP_009057337.1">
    <property type="nucleotide sequence ID" value="XM_009059089.1"/>
</dbReference>
<gene>
    <name evidence="1" type="ORF">LOTGIDRAFT_233302</name>
</gene>
<dbReference type="EMBL" id="KB202163">
    <property type="protein sequence ID" value="ESO92033.1"/>
    <property type="molecule type" value="Genomic_DNA"/>
</dbReference>
<reference evidence="1 2" key="1">
    <citation type="journal article" date="2013" name="Nature">
        <title>Insights into bilaterian evolution from three spiralian genomes.</title>
        <authorList>
            <person name="Simakov O."/>
            <person name="Marletaz F."/>
            <person name="Cho S.J."/>
            <person name="Edsinger-Gonzales E."/>
            <person name="Havlak P."/>
            <person name="Hellsten U."/>
            <person name="Kuo D.H."/>
            <person name="Larsson T."/>
            <person name="Lv J."/>
            <person name="Arendt D."/>
            <person name="Savage R."/>
            <person name="Osoegawa K."/>
            <person name="de Jong P."/>
            <person name="Grimwood J."/>
            <person name="Chapman J.A."/>
            <person name="Shapiro H."/>
            <person name="Aerts A."/>
            <person name="Otillar R.P."/>
            <person name="Terry A.Y."/>
            <person name="Boore J.L."/>
            <person name="Grigoriev I.V."/>
            <person name="Lindberg D.R."/>
            <person name="Seaver E.C."/>
            <person name="Weisblat D.A."/>
            <person name="Putnam N.H."/>
            <person name="Rokhsar D.S."/>
        </authorList>
    </citation>
    <scope>NUCLEOTIDE SEQUENCE [LARGE SCALE GENOMIC DNA]</scope>
</reference>
<dbReference type="Proteomes" id="UP000030746">
    <property type="component" value="Unassembled WGS sequence"/>
</dbReference>